<evidence type="ECO:0000259" key="3">
    <source>
        <dbReference type="PROSITE" id="PS50011"/>
    </source>
</evidence>
<evidence type="ECO:0000313" key="5">
    <source>
        <dbReference type="Proteomes" id="UP001281761"/>
    </source>
</evidence>
<dbReference type="Pfam" id="PF07714">
    <property type="entry name" value="PK_Tyr_Ser-Thr"/>
    <property type="match status" value="1"/>
</dbReference>
<feature type="region of interest" description="Disordered" evidence="1">
    <location>
        <begin position="1291"/>
        <end position="1312"/>
    </location>
</feature>
<keyword evidence="2" id="KW-0472">Membrane</keyword>
<evidence type="ECO:0000313" key="4">
    <source>
        <dbReference type="EMBL" id="KAK2953825.1"/>
    </source>
</evidence>
<keyword evidence="5" id="KW-1185">Reference proteome</keyword>
<feature type="domain" description="Protein kinase" evidence="3">
    <location>
        <begin position="1011"/>
        <end position="1290"/>
    </location>
</feature>
<dbReference type="InterPro" id="IPR000719">
    <property type="entry name" value="Prot_kinase_dom"/>
</dbReference>
<dbReference type="Proteomes" id="UP001281761">
    <property type="component" value="Unassembled WGS sequence"/>
</dbReference>
<gene>
    <name evidence="4" type="ORF">BLNAU_11228</name>
</gene>
<feature type="compositionally biased region" description="Polar residues" evidence="1">
    <location>
        <begin position="1291"/>
        <end position="1302"/>
    </location>
</feature>
<protein>
    <recommendedName>
        <fullName evidence="3">Protein kinase domain-containing protein</fullName>
    </recommendedName>
</protein>
<dbReference type="InterPro" id="IPR001245">
    <property type="entry name" value="Ser-Thr/Tyr_kinase_cat_dom"/>
</dbReference>
<dbReference type="InterPro" id="IPR011009">
    <property type="entry name" value="Kinase-like_dom_sf"/>
</dbReference>
<accession>A0ABQ9XQN9</accession>
<evidence type="ECO:0000256" key="1">
    <source>
        <dbReference type="SAM" id="MobiDB-lite"/>
    </source>
</evidence>
<dbReference type="SUPFAM" id="SSF56112">
    <property type="entry name" value="Protein kinase-like (PK-like)"/>
    <property type="match status" value="1"/>
</dbReference>
<sequence>MSTGLCQGSTLKYGTLYTVVSLTSSSLHCSLVGSITFETPAAPPRIKTASCSLVGPLQRSGAVVLTGEALPAGESFSISLDEIDKNGNVIAGTTPITLSDTFDGVIGDAGLTTHTLSIELFPVAQLMKYSRRYRITSLAISTVPTVRTAVEETATFEVPAEPARIVGIWVELDSSGNTTSVTLRGRQIAKGSYTVRLNSESGPWFDLSFSDGVGDERNSSVASVSIFGDSPVMSFGTTYTLFSVIPTSSPSTPLLIDANPNSFTISEPSRITDITIGDFSDAQKTEATLTMTGRALKANTDYAMHVTGQPKSTSLMGANTEPDKRTITVRSDSTDPSESCSKTIKFFPLSSAEVLFGYEYVVDSVSLDGSTLLHNSDLSFFTPEEPSRLISISPVLAASLETVTLTFGGRCFDGSFSVGLQVTSPTSGTQFELQCSTVSETELTLTLPISTSDVSSVEFGDVLSVHSLKSDSSSAILEMSTFSIPHPPRVDTASFSFCSDLNTTFSVTLGGTDLPSHERFVVVLDSSHSFEVVITNSSSGTSAEMAIGWTDSLQYDTDYRIVSISNEESGKIVFIDSSVTFTTEKRPKQIVVFFDSSSSDSSRLCGRKDEPCSSMDSAWKIASNVGASDVSLRLILNATLSSPIVCLSNGIVVVEKGTSTEPTLIIPSSASMGEKGMISVSSGLFEIRDVDVVIESIVPSFVLLSGIDSTIVLRDGSIVGVKTRNESNTDEVLCEWDTGVLQFSNSTTNITDTVLSHLRQGAINIKGGSLSIVSSTFFDNSPGVSSFPSTRQNIRCSEGGEIEIGSLGSGDGSSEKHCHLWLSHDECLLSGADVNVDSPFFIPTLSPTSTSSFNKKDKTVTLEMIGMTLIPCDLFLEVFEVSKQKTIGKAERIKLDLDTTTSFTESSISLTLSQSSLSSLESSLEWRGRLLFGEYEQTTQSFLIQANSKDRIAQSVKENMKWWLPVAIVLSVSLILLIVIVFICWRRRKNTSKNGSLASQKELDNVDEIKIEVKDEFGFGTDVRLMGNESTYTGLKALGENSDTIRCDTSDGSLVNACAVQLIPAIRFNEQNEKVEEVMGNKMDTLYNRLHTPLHKPLRKRRRVGWEIGNGLLKIASKDKNAMILGFLSPHLIMFDKNDGIVFQQNTQPHGTPATRPSAAPLTTSNITPLLAEQSMFVSEEVQGKSSVTSFDGIRWMAPELVNRDGTMRTEGVDLTKAAVFSLGLVLFSIETGQVPFGEIDALSAHRQLSSGLLPLMALVSSEEMAEMITKCLSPVAKDRPSLSEIESFLSQEASKNPSLAQKANDIPLNPL</sequence>
<organism evidence="4 5">
    <name type="scientific">Blattamonas nauphoetae</name>
    <dbReference type="NCBI Taxonomy" id="2049346"/>
    <lineage>
        <taxon>Eukaryota</taxon>
        <taxon>Metamonada</taxon>
        <taxon>Preaxostyla</taxon>
        <taxon>Oxymonadida</taxon>
        <taxon>Blattamonas</taxon>
    </lineage>
</organism>
<dbReference type="Gene3D" id="1.10.510.10">
    <property type="entry name" value="Transferase(Phosphotransferase) domain 1"/>
    <property type="match status" value="1"/>
</dbReference>
<proteinExistence type="predicted"/>
<reference evidence="4 5" key="1">
    <citation type="journal article" date="2022" name="bioRxiv">
        <title>Genomics of Preaxostyla Flagellates Illuminates Evolutionary Transitions and the Path Towards Mitochondrial Loss.</title>
        <authorList>
            <person name="Novak L.V.F."/>
            <person name="Treitli S.C."/>
            <person name="Pyrih J."/>
            <person name="Halakuc P."/>
            <person name="Pipaliya S.V."/>
            <person name="Vacek V."/>
            <person name="Brzon O."/>
            <person name="Soukal P."/>
            <person name="Eme L."/>
            <person name="Dacks J.B."/>
            <person name="Karnkowska A."/>
            <person name="Elias M."/>
            <person name="Hampl V."/>
        </authorList>
    </citation>
    <scope>NUCLEOTIDE SEQUENCE [LARGE SCALE GENOMIC DNA]</scope>
    <source>
        <strain evidence="4">NAU3</strain>
        <tissue evidence="4">Gut</tissue>
    </source>
</reference>
<evidence type="ECO:0000256" key="2">
    <source>
        <dbReference type="SAM" id="Phobius"/>
    </source>
</evidence>
<name>A0ABQ9XQN9_9EUKA</name>
<feature type="transmembrane region" description="Helical" evidence="2">
    <location>
        <begin position="962"/>
        <end position="985"/>
    </location>
</feature>
<dbReference type="PROSITE" id="PS50011">
    <property type="entry name" value="PROTEIN_KINASE_DOM"/>
    <property type="match status" value="1"/>
</dbReference>
<comment type="caution">
    <text evidence="4">The sequence shown here is derived from an EMBL/GenBank/DDBJ whole genome shotgun (WGS) entry which is preliminary data.</text>
</comment>
<dbReference type="EMBL" id="JARBJD010000086">
    <property type="protein sequence ID" value="KAK2953825.1"/>
    <property type="molecule type" value="Genomic_DNA"/>
</dbReference>
<keyword evidence="2" id="KW-1133">Transmembrane helix</keyword>
<keyword evidence="2" id="KW-0812">Transmembrane</keyword>